<reference evidence="3" key="1">
    <citation type="journal article" date="2020" name="Nature">
        <title>Giant virus diversity and host interactions through global metagenomics.</title>
        <authorList>
            <person name="Schulz F."/>
            <person name="Roux S."/>
            <person name="Paez-Espino D."/>
            <person name="Jungbluth S."/>
            <person name="Walsh D.A."/>
            <person name="Denef V.J."/>
            <person name="McMahon K.D."/>
            <person name="Konstantinidis K.T."/>
            <person name="Eloe-Fadrosh E.A."/>
            <person name="Kyrpides N.C."/>
            <person name="Woyke T."/>
        </authorList>
    </citation>
    <scope>NUCLEOTIDE SEQUENCE</scope>
    <source>
        <strain evidence="3">GVMAG-M-3300024258-14</strain>
    </source>
</reference>
<organism evidence="3">
    <name type="scientific">viral metagenome</name>
    <dbReference type="NCBI Taxonomy" id="1070528"/>
    <lineage>
        <taxon>unclassified sequences</taxon>
        <taxon>metagenomes</taxon>
        <taxon>organismal metagenomes</taxon>
    </lineage>
</organism>
<keyword evidence="1" id="KW-0175">Coiled coil</keyword>
<dbReference type="EMBL" id="MN740212">
    <property type="protein sequence ID" value="QHT93996.1"/>
    <property type="molecule type" value="Genomic_DNA"/>
</dbReference>
<dbReference type="AlphaFoldDB" id="A0A6C0INI2"/>
<evidence type="ECO:0000256" key="2">
    <source>
        <dbReference type="SAM" id="MobiDB-lite"/>
    </source>
</evidence>
<accession>A0A6C0INI2</accession>
<evidence type="ECO:0000256" key="1">
    <source>
        <dbReference type="SAM" id="Coils"/>
    </source>
</evidence>
<feature type="coiled-coil region" evidence="1">
    <location>
        <begin position="181"/>
        <end position="215"/>
    </location>
</feature>
<evidence type="ECO:0000313" key="3">
    <source>
        <dbReference type="EMBL" id="QHT93996.1"/>
    </source>
</evidence>
<name>A0A6C0INI2_9ZZZZ</name>
<feature type="region of interest" description="Disordered" evidence="2">
    <location>
        <begin position="31"/>
        <end position="52"/>
    </location>
</feature>
<proteinExistence type="predicted"/>
<sequence length="223" mass="26585">MNKFYEKIILGFLFLIVLYNLVNCNILEGKRRRRRRKRRKRRKQRKPNMKKTNMKNQIMRKRNMIKVFRKKQNVFPKANTNNKDVKQDKEISILNGEIKKINTNLVNTQRITSEKIPSLINHIKSQSEIRLNKIQSQISNNNLKNQQLKSFSEKKGREIQGNIDLLSSDLANNNIKYSDQMTEVNSQLYSLQNKIKSYEENNLNIEEMLKNVNLQLDTKYVNK</sequence>
<protein>
    <submittedName>
        <fullName evidence="3">Uncharacterized protein</fullName>
    </submittedName>
</protein>